<dbReference type="OrthoDB" id="541375at2759"/>
<dbReference type="GeneID" id="30155487"/>
<sequence>MSRFSPSGFLPVRRSDKEICEKIAQRPTEYGRIAQSIRLAVGEGDPGTFAGIRRSSRQQASSKRGRRRRDRMSQRRLQDRTASGLTTLPSNSDKGEPQTTRLPPLS</sequence>
<feature type="compositionally biased region" description="Polar residues" evidence="1">
    <location>
        <begin position="81"/>
        <end position="106"/>
    </location>
</feature>
<dbReference type="AlphaFoldDB" id="A0A1E3HQZ6"/>
<evidence type="ECO:0000313" key="3">
    <source>
        <dbReference type="Proteomes" id="UP000094065"/>
    </source>
</evidence>
<organism evidence="2 3">
    <name type="scientific">Cryptococcus amylolentus CBS 6039</name>
    <dbReference type="NCBI Taxonomy" id="1295533"/>
    <lineage>
        <taxon>Eukaryota</taxon>
        <taxon>Fungi</taxon>
        <taxon>Dikarya</taxon>
        <taxon>Basidiomycota</taxon>
        <taxon>Agaricomycotina</taxon>
        <taxon>Tremellomycetes</taxon>
        <taxon>Tremellales</taxon>
        <taxon>Cryptococcaceae</taxon>
        <taxon>Cryptococcus</taxon>
    </lineage>
</organism>
<accession>A0A1E3HQZ6</accession>
<comment type="caution">
    <text evidence="2">The sequence shown here is derived from an EMBL/GenBank/DDBJ whole genome shotgun (WGS) entry which is preliminary data.</text>
</comment>
<evidence type="ECO:0000313" key="2">
    <source>
        <dbReference type="EMBL" id="ODN78565.1"/>
    </source>
</evidence>
<evidence type="ECO:0000256" key="1">
    <source>
        <dbReference type="SAM" id="MobiDB-lite"/>
    </source>
</evidence>
<keyword evidence="3" id="KW-1185">Reference proteome</keyword>
<proteinExistence type="predicted"/>
<name>A0A1E3HQZ6_9TREE</name>
<dbReference type="RefSeq" id="XP_018993611.1">
    <property type="nucleotide sequence ID" value="XM_019138178.1"/>
</dbReference>
<dbReference type="EMBL" id="AWGJ01000006">
    <property type="protein sequence ID" value="ODN78565.1"/>
    <property type="molecule type" value="Genomic_DNA"/>
</dbReference>
<gene>
    <name evidence="2" type="ORF">L202_04178</name>
</gene>
<reference evidence="2 3" key="1">
    <citation type="submission" date="2016-06" db="EMBL/GenBank/DDBJ databases">
        <title>Evolution of pathogenesis and genome organization in the Tremellales.</title>
        <authorList>
            <person name="Cuomo C."/>
            <person name="Litvintseva A."/>
            <person name="Heitman J."/>
            <person name="Chen Y."/>
            <person name="Sun S."/>
            <person name="Springer D."/>
            <person name="Dromer F."/>
            <person name="Young S."/>
            <person name="Zeng Q."/>
            <person name="Chapman S."/>
            <person name="Gujja S."/>
            <person name="Saif S."/>
            <person name="Birren B."/>
        </authorList>
    </citation>
    <scope>NUCLEOTIDE SEQUENCE [LARGE SCALE GENOMIC DNA]</scope>
    <source>
        <strain evidence="2 3">CBS 6039</strain>
    </source>
</reference>
<protein>
    <submittedName>
        <fullName evidence="2">Uncharacterized protein</fullName>
    </submittedName>
</protein>
<dbReference type="Proteomes" id="UP000094065">
    <property type="component" value="Unassembled WGS sequence"/>
</dbReference>
<feature type="region of interest" description="Disordered" evidence="1">
    <location>
        <begin position="42"/>
        <end position="106"/>
    </location>
</feature>